<keyword evidence="3" id="KW-0804">Transcription</keyword>
<accession>A0A562U2L0</accession>
<dbReference type="InterPro" id="IPR018062">
    <property type="entry name" value="HTH_AraC-typ_CS"/>
</dbReference>
<dbReference type="InterPro" id="IPR018060">
    <property type="entry name" value="HTH_AraC"/>
</dbReference>
<dbReference type="Pfam" id="PF20240">
    <property type="entry name" value="DUF6597"/>
    <property type="match status" value="1"/>
</dbReference>
<dbReference type="AlphaFoldDB" id="A0A562U2L0"/>
<name>A0A562U2L0_9SPHI</name>
<evidence type="ECO:0000256" key="2">
    <source>
        <dbReference type="ARBA" id="ARBA00023125"/>
    </source>
</evidence>
<dbReference type="RefSeq" id="WP_144913193.1">
    <property type="nucleotide sequence ID" value="NZ_VLLI01000007.1"/>
</dbReference>
<dbReference type="EMBL" id="VLLI01000007">
    <property type="protein sequence ID" value="TWI99340.1"/>
    <property type="molecule type" value="Genomic_DNA"/>
</dbReference>
<dbReference type="GO" id="GO:0043565">
    <property type="term" value="F:sequence-specific DNA binding"/>
    <property type="evidence" value="ECO:0007669"/>
    <property type="project" value="InterPro"/>
</dbReference>
<dbReference type="Pfam" id="PF12833">
    <property type="entry name" value="HTH_18"/>
    <property type="match status" value="1"/>
</dbReference>
<dbReference type="InterPro" id="IPR046532">
    <property type="entry name" value="DUF6597"/>
</dbReference>
<feature type="domain" description="HTH araC/xylS-type" evidence="4">
    <location>
        <begin position="166"/>
        <end position="259"/>
    </location>
</feature>
<reference evidence="5 6" key="1">
    <citation type="submission" date="2019-07" db="EMBL/GenBank/DDBJ databases">
        <title>Genomic Encyclopedia of Archaeal and Bacterial Type Strains, Phase II (KMG-II): from individual species to whole genera.</title>
        <authorList>
            <person name="Goeker M."/>
        </authorList>
    </citation>
    <scope>NUCLEOTIDE SEQUENCE [LARGE SCALE GENOMIC DNA]</scope>
    <source>
        <strain evidence="5 6">ATCC BAA-1854</strain>
    </source>
</reference>
<dbReference type="PANTHER" id="PTHR46796:SF13">
    <property type="entry name" value="HTH-TYPE TRANSCRIPTIONAL ACTIVATOR RHAS"/>
    <property type="match status" value="1"/>
</dbReference>
<dbReference type="Gene3D" id="1.10.10.60">
    <property type="entry name" value="Homeodomain-like"/>
    <property type="match status" value="1"/>
</dbReference>
<keyword evidence="6" id="KW-1185">Reference proteome</keyword>
<protein>
    <submittedName>
        <fullName evidence="5">AraC-like DNA-binding protein</fullName>
    </submittedName>
</protein>
<gene>
    <name evidence="5" type="ORF">JN11_02657</name>
</gene>
<dbReference type="GO" id="GO:0003700">
    <property type="term" value="F:DNA-binding transcription factor activity"/>
    <property type="evidence" value="ECO:0007669"/>
    <property type="project" value="InterPro"/>
</dbReference>
<evidence type="ECO:0000313" key="6">
    <source>
        <dbReference type="Proteomes" id="UP000317010"/>
    </source>
</evidence>
<organism evidence="5 6">
    <name type="scientific">Mucilaginibacter frigoritolerans</name>
    <dbReference type="NCBI Taxonomy" id="652788"/>
    <lineage>
        <taxon>Bacteria</taxon>
        <taxon>Pseudomonadati</taxon>
        <taxon>Bacteroidota</taxon>
        <taxon>Sphingobacteriia</taxon>
        <taxon>Sphingobacteriales</taxon>
        <taxon>Sphingobacteriaceae</taxon>
        <taxon>Mucilaginibacter</taxon>
    </lineage>
</organism>
<evidence type="ECO:0000256" key="1">
    <source>
        <dbReference type="ARBA" id="ARBA00023015"/>
    </source>
</evidence>
<dbReference type="Proteomes" id="UP000317010">
    <property type="component" value="Unassembled WGS sequence"/>
</dbReference>
<comment type="caution">
    <text evidence="5">The sequence shown here is derived from an EMBL/GenBank/DDBJ whole genome shotgun (WGS) entry which is preliminary data.</text>
</comment>
<dbReference type="SMART" id="SM00342">
    <property type="entry name" value="HTH_ARAC"/>
    <property type="match status" value="1"/>
</dbReference>
<dbReference type="PROSITE" id="PS01124">
    <property type="entry name" value="HTH_ARAC_FAMILY_2"/>
    <property type="match status" value="1"/>
</dbReference>
<evidence type="ECO:0000256" key="3">
    <source>
        <dbReference type="ARBA" id="ARBA00023163"/>
    </source>
</evidence>
<dbReference type="InterPro" id="IPR050204">
    <property type="entry name" value="AraC_XylS_family_regulators"/>
</dbReference>
<sequence length="267" mass="30436">MLKYREYQVNNKLAVFIKKLWVLDNMDNAFEVPDKSVLPNGCFTIAFIEGRGLQVKTKKADVFLKPGVYFCGQITEAITVNILQHSKATMAQLFAWVPAHFTNLDMSQFTDLIIPLDDTGIRLSENQANQNNYTNRQIIKFLHTNFKGLFNKDTTPLVINSCKLILDSKGEIGVAEICKKLNCSSRYLQKKFSAHIGLSPKEFAIIIKLRNAVDDIAYPADDTIRLTQLALMNNFYDQAHFNNTFQTIVKTSPRKFNVPDYLLSLKK</sequence>
<keyword evidence="1" id="KW-0805">Transcription regulation</keyword>
<dbReference type="PANTHER" id="PTHR46796">
    <property type="entry name" value="HTH-TYPE TRANSCRIPTIONAL ACTIVATOR RHAS-RELATED"/>
    <property type="match status" value="1"/>
</dbReference>
<keyword evidence="2 5" id="KW-0238">DNA-binding</keyword>
<dbReference type="OrthoDB" id="323290at2"/>
<evidence type="ECO:0000313" key="5">
    <source>
        <dbReference type="EMBL" id="TWI99340.1"/>
    </source>
</evidence>
<dbReference type="PROSITE" id="PS00041">
    <property type="entry name" value="HTH_ARAC_FAMILY_1"/>
    <property type="match status" value="1"/>
</dbReference>
<evidence type="ECO:0000259" key="4">
    <source>
        <dbReference type="PROSITE" id="PS01124"/>
    </source>
</evidence>
<proteinExistence type="predicted"/>